<evidence type="ECO:0000256" key="1">
    <source>
        <dbReference type="SAM" id="MobiDB-lite"/>
    </source>
</evidence>
<keyword evidence="2" id="KW-0812">Transmembrane</keyword>
<dbReference type="Proteomes" id="UP000292082">
    <property type="component" value="Unassembled WGS sequence"/>
</dbReference>
<evidence type="ECO:0000313" key="4">
    <source>
        <dbReference type="Proteomes" id="UP000292082"/>
    </source>
</evidence>
<feature type="transmembrane region" description="Helical" evidence="2">
    <location>
        <begin position="176"/>
        <end position="197"/>
    </location>
</feature>
<feature type="transmembrane region" description="Helical" evidence="2">
    <location>
        <begin position="306"/>
        <end position="329"/>
    </location>
</feature>
<feature type="region of interest" description="Disordered" evidence="1">
    <location>
        <begin position="383"/>
        <end position="406"/>
    </location>
</feature>
<reference evidence="3 4" key="1">
    <citation type="submission" date="2019-01" db="EMBL/GenBank/DDBJ databases">
        <title>Draft genome sequences of three monokaryotic isolates of the white-rot basidiomycete fungus Dichomitus squalens.</title>
        <authorList>
            <consortium name="DOE Joint Genome Institute"/>
            <person name="Lopez S.C."/>
            <person name="Andreopoulos B."/>
            <person name="Pangilinan J."/>
            <person name="Lipzen A."/>
            <person name="Riley R."/>
            <person name="Ahrendt S."/>
            <person name="Ng V."/>
            <person name="Barry K."/>
            <person name="Daum C."/>
            <person name="Grigoriev I.V."/>
            <person name="Hilden K.S."/>
            <person name="Makela M.R."/>
            <person name="de Vries R.P."/>
        </authorList>
    </citation>
    <scope>NUCLEOTIDE SEQUENCE [LARGE SCALE GENOMIC DNA]</scope>
    <source>
        <strain evidence="3 4">CBS 464.89</strain>
    </source>
</reference>
<dbReference type="EMBL" id="ML145185">
    <property type="protein sequence ID" value="TBU54600.1"/>
    <property type="molecule type" value="Genomic_DNA"/>
</dbReference>
<keyword evidence="2" id="KW-1133">Transmembrane helix</keyword>
<accession>A0A4Q9PKC2</accession>
<organism evidence="3 4">
    <name type="scientific">Dichomitus squalens</name>
    <dbReference type="NCBI Taxonomy" id="114155"/>
    <lineage>
        <taxon>Eukaryota</taxon>
        <taxon>Fungi</taxon>
        <taxon>Dikarya</taxon>
        <taxon>Basidiomycota</taxon>
        <taxon>Agaricomycotina</taxon>
        <taxon>Agaricomycetes</taxon>
        <taxon>Polyporales</taxon>
        <taxon>Polyporaceae</taxon>
        <taxon>Dichomitus</taxon>
    </lineage>
</organism>
<evidence type="ECO:0000313" key="3">
    <source>
        <dbReference type="EMBL" id="TBU54600.1"/>
    </source>
</evidence>
<feature type="transmembrane region" description="Helical" evidence="2">
    <location>
        <begin position="217"/>
        <end position="239"/>
    </location>
</feature>
<proteinExistence type="predicted"/>
<sequence>MTQVMVKFWQVLPMGRSHLDIAIGLHLPLILWRAIASPINSAVAYIRFPMHGHVNTTRVMAASNLALCTYSGRRPDSGHSIFCTLRSPDNAGIGFDLRPDVTVYWGTILEFTISTSKLLAHAVNGIDDASTSVPIIGLTEAARACILTATFTVNVCIGDAIVWWRARVLYHGNRKVRHVCCALLSSTFVLGIVSTRRSVLVQSSRPGSIPIVYNGDVFGTAAIALSLATNVFSTTLIGYKAWKHRQFMREHLGAAGSSTLVTLKITALLVESGTIYCLVWVEFLVYHVVGDMVPGIHGGPWNGATFYHEACIAPIVAIYPMVIVVLVAVNKSQLEHGITRGQMSISTWGVASGPHAHDIPSHRMTQLSEGGCPFASRITRTGEEEAQVGSSVDTRVPGRSSVDSDRISSLKDHEKPGAVEMVILPTDLERFMSPRVLKMGVVDSCGPPLNVLDAPVRKEEQDVGLHSFRTHCRCGSDTNTETGAKARHSRILPLLTQRLHLLAAHSINVTEHEEYFPSLQYNARRMGFGMTWMHYGSSVLTAVHTKNITHTHIVPRQRYKAIGNMT</sequence>
<feature type="transmembrane region" description="Helical" evidence="2">
    <location>
        <begin position="260"/>
        <end position="286"/>
    </location>
</feature>
<evidence type="ECO:0000256" key="2">
    <source>
        <dbReference type="SAM" id="Phobius"/>
    </source>
</evidence>
<protein>
    <submittedName>
        <fullName evidence="3">Uncharacterized protein</fullName>
    </submittedName>
</protein>
<name>A0A4Q9PKC2_9APHY</name>
<keyword evidence="2" id="KW-0472">Membrane</keyword>
<gene>
    <name evidence="3" type="ORF">BD310DRAFT_951348</name>
</gene>
<keyword evidence="4" id="KW-1185">Reference proteome</keyword>
<dbReference type="AlphaFoldDB" id="A0A4Q9PKC2"/>